<dbReference type="EMBL" id="CP006644">
    <property type="protein sequence ID" value="AHE56469.1"/>
    <property type="molecule type" value="Genomic_DNA"/>
</dbReference>
<gene>
    <name evidence="1" type="ORF">NX02_24310</name>
</gene>
<dbReference type="PATRIC" id="fig|1123269.5.peg.4762"/>
<proteinExistence type="predicted"/>
<keyword evidence="2" id="KW-1185">Reference proteome</keyword>
<dbReference type="eggNOG" id="ENOG5030HWM">
    <property type="taxonomic scope" value="Bacteria"/>
</dbReference>
<name>W0AF02_9SPHN</name>
<dbReference type="STRING" id="1123269.NX02_24310"/>
<sequence>MDDATATKPFATDPVAEPPAAAITQFETAAAAAVEAAEVRARFHHEGREDGWTPEKIRIFLHTLAETGVVEDAAAAAGISRQSAYRLRNSERGRAFRFAWGVACRCARNRLADDVYRRAVYGSVETIRRGDEIIQRHRHDDRLAMAVLARLDRLERDGMKERDAGEIVAESFDTFVDLVAQGGAGPANFIENNYKGGYDRRTPTTVLIDAINKIAGVRRRNRF</sequence>
<dbReference type="AlphaFoldDB" id="W0AF02"/>
<dbReference type="RefSeq" id="WP_025294580.1">
    <property type="nucleotide sequence ID" value="NZ_CP006644.1"/>
</dbReference>
<dbReference type="OrthoDB" id="7282816at2"/>
<accession>W0AF02</accession>
<reference evidence="1 2" key="1">
    <citation type="submission" date="2013-07" db="EMBL/GenBank/DDBJ databases">
        <title>Completed genome of Sphingomonas sanxanigenens NX02.</title>
        <authorList>
            <person name="Ma T."/>
            <person name="Huang H."/>
            <person name="Wu M."/>
            <person name="Li X."/>
            <person name="Li G."/>
        </authorList>
    </citation>
    <scope>NUCLEOTIDE SEQUENCE [LARGE SCALE GENOMIC DNA]</scope>
    <source>
        <strain evidence="1 2">NX02</strain>
    </source>
</reference>
<evidence type="ECO:0000313" key="2">
    <source>
        <dbReference type="Proteomes" id="UP000018851"/>
    </source>
</evidence>
<evidence type="ECO:0000313" key="1">
    <source>
        <dbReference type="EMBL" id="AHE56469.1"/>
    </source>
</evidence>
<dbReference type="HOGENOM" id="CLU_1239486_0_0_5"/>
<dbReference type="KEGG" id="ssan:NX02_24310"/>
<protein>
    <submittedName>
        <fullName evidence="1">Uncharacterized protein</fullName>
    </submittedName>
</protein>
<organism evidence="1 2">
    <name type="scientific">Sphingomonas sanxanigenens DSM 19645 = NX02</name>
    <dbReference type="NCBI Taxonomy" id="1123269"/>
    <lineage>
        <taxon>Bacteria</taxon>
        <taxon>Pseudomonadati</taxon>
        <taxon>Pseudomonadota</taxon>
        <taxon>Alphaproteobacteria</taxon>
        <taxon>Sphingomonadales</taxon>
        <taxon>Sphingomonadaceae</taxon>
        <taxon>Sphingomonas</taxon>
    </lineage>
</organism>
<dbReference type="Proteomes" id="UP000018851">
    <property type="component" value="Chromosome"/>
</dbReference>